<dbReference type="PANTHER" id="PTHR43046:SF14">
    <property type="entry name" value="MUTT_NUDIX FAMILY PROTEIN"/>
    <property type="match status" value="1"/>
</dbReference>
<dbReference type="Gene3D" id="3.90.79.10">
    <property type="entry name" value="Nucleoside Triphosphate Pyrophosphohydrolase"/>
    <property type="match status" value="1"/>
</dbReference>
<evidence type="ECO:0000256" key="2">
    <source>
        <dbReference type="ARBA" id="ARBA00005582"/>
    </source>
</evidence>
<dbReference type="AlphaFoldDB" id="A0A7Y9DTB1"/>
<reference evidence="6 7" key="1">
    <citation type="submission" date="2020-07" db="EMBL/GenBank/DDBJ databases">
        <title>Sequencing the genomes of 1000 actinobacteria strains.</title>
        <authorList>
            <person name="Klenk H.-P."/>
        </authorList>
    </citation>
    <scope>NUCLEOTIDE SEQUENCE [LARGE SCALE GENOMIC DNA]</scope>
    <source>
        <strain evidence="6 7">DSM 45772</strain>
    </source>
</reference>
<keyword evidence="3 4" id="KW-0378">Hydrolase</keyword>
<evidence type="ECO:0000256" key="1">
    <source>
        <dbReference type="ARBA" id="ARBA00001946"/>
    </source>
</evidence>
<dbReference type="PROSITE" id="PS51462">
    <property type="entry name" value="NUDIX"/>
    <property type="match status" value="1"/>
</dbReference>
<dbReference type="PRINTS" id="PR00502">
    <property type="entry name" value="NUDIXFAMILY"/>
</dbReference>
<dbReference type="EMBL" id="JACCBN010000001">
    <property type="protein sequence ID" value="NYD35120.1"/>
    <property type="molecule type" value="Genomic_DNA"/>
</dbReference>
<dbReference type="InterPro" id="IPR020476">
    <property type="entry name" value="Nudix_hydrolase"/>
</dbReference>
<dbReference type="InterPro" id="IPR000086">
    <property type="entry name" value="NUDIX_hydrolase_dom"/>
</dbReference>
<keyword evidence="7" id="KW-1185">Reference proteome</keyword>
<dbReference type="PROSITE" id="PS00893">
    <property type="entry name" value="NUDIX_BOX"/>
    <property type="match status" value="1"/>
</dbReference>
<gene>
    <name evidence="6" type="ORF">BJ983_001222</name>
</gene>
<feature type="domain" description="Nudix hydrolase" evidence="5">
    <location>
        <begin position="3"/>
        <end position="136"/>
    </location>
</feature>
<evidence type="ECO:0000256" key="4">
    <source>
        <dbReference type="RuleBase" id="RU003476"/>
    </source>
</evidence>
<protein>
    <submittedName>
        <fullName evidence="6">ADP-ribose pyrophosphatase YjhB (NUDIX family)</fullName>
    </submittedName>
</protein>
<comment type="caution">
    <text evidence="6">The sequence shown here is derived from an EMBL/GenBank/DDBJ whole genome shotgun (WGS) entry which is preliminary data.</text>
</comment>
<dbReference type="Proteomes" id="UP000535890">
    <property type="component" value="Unassembled WGS sequence"/>
</dbReference>
<accession>A0A7Y9DTB1</accession>
<sequence>MPTIRLRVAVALTRETDHGPEVLVFDHRDHPEAGTQLPGGGVDPSESLEAAAHREVLEETGLTGIAVGARIAVHHRPTAEGAPRHTVLVRASTTETRDRWQYTVEGEGDDRGLVYLCRFVPLPAQVGFHHVPRPAHANGTVSPAENRS</sequence>
<comment type="cofactor">
    <cofactor evidence="1">
        <name>Mg(2+)</name>
        <dbReference type="ChEBI" id="CHEBI:18420"/>
    </cofactor>
</comment>
<dbReference type="InterPro" id="IPR020084">
    <property type="entry name" value="NUDIX_hydrolase_CS"/>
</dbReference>
<dbReference type="GO" id="GO:0016787">
    <property type="term" value="F:hydrolase activity"/>
    <property type="evidence" value="ECO:0007669"/>
    <property type="project" value="UniProtKB-KW"/>
</dbReference>
<comment type="similarity">
    <text evidence="2 4">Belongs to the Nudix hydrolase family.</text>
</comment>
<evidence type="ECO:0000256" key="3">
    <source>
        <dbReference type="ARBA" id="ARBA00022801"/>
    </source>
</evidence>
<evidence type="ECO:0000313" key="7">
    <source>
        <dbReference type="Proteomes" id="UP000535890"/>
    </source>
</evidence>
<dbReference type="SUPFAM" id="SSF55811">
    <property type="entry name" value="Nudix"/>
    <property type="match status" value="1"/>
</dbReference>
<dbReference type="RefSeq" id="WP_179793000.1">
    <property type="nucleotide sequence ID" value="NZ_BAABHP010000004.1"/>
</dbReference>
<evidence type="ECO:0000259" key="5">
    <source>
        <dbReference type="PROSITE" id="PS51462"/>
    </source>
</evidence>
<organism evidence="6 7">
    <name type="scientific">Actinomycetospora corticicola</name>
    <dbReference type="NCBI Taxonomy" id="663602"/>
    <lineage>
        <taxon>Bacteria</taxon>
        <taxon>Bacillati</taxon>
        <taxon>Actinomycetota</taxon>
        <taxon>Actinomycetes</taxon>
        <taxon>Pseudonocardiales</taxon>
        <taxon>Pseudonocardiaceae</taxon>
        <taxon>Actinomycetospora</taxon>
    </lineage>
</organism>
<dbReference type="PANTHER" id="PTHR43046">
    <property type="entry name" value="GDP-MANNOSE MANNOSYL HYDROLASE"/>
    <property type="match status" value="1"/>
</dbReference>
<dbReference type="InterPro" id="IPR015797">
    <property type="entry name" value="NUDIX_hydrolase-like_dom_sf"/>
</dbReference>
<name>A0A7Y9DTB1_9PSEU</name>
<proteinExistence type="inferred from homology"/>
<dbReference type="Pfam" id="PF00293">
    <property type="entry name" value="NUDIX"/>
    <property type="match status" value="1"/>
</dbReference>
<evidence type="ECO:0000313" key="6">
    <source>
        <dbReference type="EMBL" id="NYD35120.1"/>
    </source>
</evidence>